<dbReference type="InterPro" id="IPR035427">
    <property type="entry name" value="Tim10-like_dom_sf"/>
</dbReference>
<evidence type="ECO:0000256" key="8">
    <source>
        <dbReference type="RuleBase" id="RU367043"/>
    </source>
</evidence>
<comment type="domain">
    <text evidence="8">The twin CX3C motif contains 4 conserved Cys residues that form 2 disulfide bonds in the mitochondrial intermembrane space.</text>
</comment>
<keyword evidence="11" id="KW-1185">Reference proteome</keyword>
<dbReference type="EMBL" id="CAXAJV020001296">
    <property type="protein sequence ID" value="CAL7947006.1"/>
    <property type="molecule type" value="Genomic_DNA"/>
</dbReference>
<evidence type="ECO:0000259" key="9">
    <source>
        <dbReference type="Pfam" id="PF02953"/>
    </source>
</evidence>
<reference evidence="10 11" key="1">
    <citation type="submission" date="2024-08" db="EMBL/GenBank/DDBJ databases">
        <authorList>
            <person name="Will J Nash"/>
            <person name="Angela Man"/>
            <person name="Seanna McTaggart"/>
            <person name="Kendall Baker"/>
            <person name="Tom Barker"/>
            <person name="Leah Catchpole"/>
            <person name="Alex Durrant"/>
            <person name="Karim Gharbi"/>
            <person name="Naomi Irish"/>
            <person name="Gemy Kaithakottil"/>
            <person name="Debby Ku"/>
            <person name="Aaliyah Providence"/>
            <person name="Felix Shaw"/>
            <person name="David Swarbreck"/>
            <person name="Chris Watkins"/>
            <person name="Ann M. McCartney"/>
            <person name="Giulio Formenti"/>
            <person name="Alice Mouton"/>
            <person name="Noel Vella"/>
            <person name="Bjorn M von Reumont"/>
            <person name="Adriana Vella"/>
            <person name="Wilfried Haerty"/>
        </authorList>
    </citation>
    <scope>NUCLEOTIDE SEQUENCE [LARGE SCALE GENOMIC DNA]</scope>
</reference>
<keyword evidence="3" id="KW-0862">Zinc</keyword>
<name>A0ABP1P148_XYLVO</name>
<comment type="subcellular location">
    <subcellularLocation>
        <location evidence="8">Mitochondrion inner membrane</location>
        <topology evidence="8">Peripheral membrane protein</topology>
        <orientation evidence="8">Intermembrane side</orientation>
    </subcellularLocation>
</comment>
<organism evidence="10 11">
    <name type="scientific">Xylocopa violacea</name>
    <name type="common">Violet carpenter bee</name>
    <name type="synonym">Apis violacea</name>
    <dbReference type="NCBI Taxonomy" id="135666"/>
    <lineage>
        <taxon>Eukaryota</taxon>
        <taxon>Metazoa</taxon>
        <taxon>Ecdysozoa</taxon>
        <taxon>Arthropoda</taxon>
        <taxon>Hexapoda</taxon>
        <taxon>Insecta</taxon>
        <taxon>Pterygota</taxon>
        <taxon>Neoptera</taxon>
        <taxon>Endopterygota</taxon>
        <taxon>Hymenoptera</taxon>
        <taxon>Apocrita</taxon>
        <taxon>Aculeata</taxon>
        <taxon>Apoidea</taxon>
        <taxon>Anthophila</taxon>
        <taxon>Apidae</taxon>
        <taxon>Xylocopa</taxon>
        <taxon>Xylocopa</taxon>
    </lineage>
</organism>
<dbReference type="PANTHER" id="PTHR13172">
    <property type="entry name" value="MITOCHONDRIAL IMPORT INNER MEMBRANE TRANSLOCASE SUBUNIT TIM9B"/>
    <property type="match status" value="1"/>
</dbReference>
<keyword evidence="5 8" id="KW-0811">Translocation</keyword>
<dbReference type="SUPFAM" id="SSF144122">
    <property type="entry name" value="Tim10-like"/>
    <property type="match status" value="1"/>
</dbReference>
<evidence type="ECO:0000256" key="6">
    <source>
        <dbReference type="ARBA" id="ARBA00023128"/>
    </source>
</evidence>
<keyword evidence="8" id="KW-0472">Membrane</keyword>
<evidence type="ECO:0000256" key="5">
    <source>
        <dbReference type="ARBA" id="ARBA00023010"/>
    </source>
</evidence>
<protein>
    <recommendedName>
        <fullName evidence="8">Mitochondrial import inner membrane translocase subunit</fullName>
    </recommendedName>
</protein>
<comment type="subunit">
    <text evidence="8">Heterohexamer.</text>
</comment>
<evidence type="ECO:0000256" key="2">
    <source>
        <dbReference type="ARBA" id="ARBA00022723"/>
    </source>
</evidence>
<gene>
    <name evidence="10" type="ORF">XYLVIOL_LOCUS8110</name>
</gene>
<evidence type="ECO:0000256" key="4">
    <source>
        <dbReference type="ARBA" id="ARBA00022927"/>
    </source>
</evidence>
<comment type="caution">
    <text evidence="10">The sequence shown here is derived from an EMBL/GenBank/DDBJ whole genome shotgun (WGS) entry which is preliminary data.</text>
</comment>
<accession>A0ABP1P148</accession>
<keyword evidence="4 8" id="KW-0653">Protein transport</keyword>
<sequence length="97" mass="11108">MDAAVIRNMKDFQLLFNQMSETCFKTCVSTFLSRDTSTDEALCVENCSGKHINANHKIMEIFMEVQPVIARKNMEEYQRAQAALEATQKEQNPQNTT</sequence>
<dbReference type="InterPro" id="IPR050673">
    <property type="entry name" value="Mito_inner_translocase_sub"/>
</dbReference>
<keyword evidence="8" id="KW-0999">Mitochondrion inner membrane</keyword>
<dbReference type="Proteomes" id="UP001642520">
    <property type="component" value="Unassembled WGS sequence"/>
</dbReference>
<evidence type="ECO:0000313" key="11">
    <source>
        <dbReference type="Proteomes" id="UP001642520"/>
    </source>
</evidence>
<evidence type="ECO:0000256" key="1">
    <source>
        <dbReference type="ARBA" id="ARBA00022448"/>
    </source>
</evidence>
<evidence type="ECO:0000256" key="7">
    <source>
        <dbReference type="ARBA" id="ARBA00023157"/>
    </source>
</evidence>
<keyword evidence="7 8" id="KW-1015">Disulfide bond</keyword>
<evidence type="ECO:0000256" key="3">
    <source>
        <dbReference type="ARBA" id="ARBA00022833"/>
    </source>
</evidence>
<feature type="domain" description="Tim10-like" evidence="9">
    <location>
        <begin position="7"/>
        <end position="63"/>
    </location>
</feature>
<dbReference type="Pfam" id="PF02953">
    <property type="entry name" value="zf-Tim10_DDP"/>
    <property type="match status" value="1"/>
</dbReference>
<keyword evidence="6 8" id="KW-0496">Mitochondrion</keyword>
<dbReference type="Gene3D" id="1.10.287.810">
    <property type="entry name" value="Mitochondrial import inner membrane translocase subunit tim13 like domains"/>
    <property type="match status" value="1"/>
</dbReference>
<keyword evidence="1 8" id="KW-0813">Transport</keyword>
<keyword evidence="2" id="KW-0479">Metal-binding</keyword>
<dbReference type="InterPro" id="IPR004217">
    <property type="entry name" value="Tim10-like"/>
</dbReference>
<evidence type="ECO:0000313" key="10">
    <source>
        <dbReference type="EMBL" id="CAL7947006.1"/>
    </source>
</evidence>
<comment type="function">
    <text evidence="8">Mitochondrial intermembrane chaperone that participates in the import and insertion of some multi-pass transmembrane proteins into the mitochondrial inner membrane. Also required for the transfer of beta-barrel precursors from the TOM complex to the sorting and assembly machinery (SAM complex) of the outer membrane. Acts as a chaperone-like protein that protects the hydrophobic precursors from aggregation and guide them through the mitochondrial intermembrane space.</text>
</comment>
<keyword evidence="8" id="KW-0143">Chaperone</keyword>
<comment type="similarity">
    <text evidence="8">Belongs to the small Tim family.</text>
</comment>
<proteinExistence type="inferred from homology"/>